<keyword evidence="1" id="KW-1133">Transmembrane helix</keyword>
<evidence type="ECO:0000313" key="3">
    <source>
        <dbReference type="Proteomes" id="UP001442841"/>
    </source>
</evidence>
<dbReference type="RefSeq" id="WP_425309996.1">
    <property type="nucleotide sequence ID" value="NZ_CP154795.1"/>
</dbReference>
<dbReference type="Proteomes" id="UP001442841">
    <property type="component" value="Chromosome"/>
</dbReference>
<keyword evidence="3" id="KW-1185">Reference proteome</keyword>
<sequence>MADKQRRASALDMVRSMAIIIIPVALIMWLLTNNLDDYPVEEVDWRPVLAEARSTVDWPVEAPEGLPEEGGYAWTASRASFLKVGDIMTGGGGSPRNHWRVGFLSPDKERVYFEVNQGDDQLETFVREITREGRQVGEQDVAGRVWETWESLDGRTRSLVLRADPTVTLVTADTGFPQLGEFAQTLKAS</sequence>
<feature type="transmembrane region" description="Helical" evidence="1">
    <location>
        <begin position="12"/>
        <end position="31"/>
    </location>
</feature>
<gene>
    <name evidence="2" type="ORF">AADG42_14920</name>
</gene>
<name>A0ABZ3FUY4_9ACTN</name>
<organism evidence="2 3">
    <name type="scientific">Ammonicoccus fulvus</name>
    <dbReference type="NCBI Taxonomy" id="3138240"/>
    <lineage>
        <taxon>Bacteria</taxon>
        <taxon>Bacillati</taxon>
        <taxon>Actinomycetota</taxon>
        <taxon>Actinomycetes</taxon>
        <taxon>Propionibacteriales</taxon>
        <taxon>Propionibacteriaceae</taxon>
        <taxon>Ammonicoccus</taxon>
    </lineage>
</organism>
<keyword evidence="1" id="KW-0812">Transmembrane</keyword>
<accession>A0ABZ3FUY4</accession>
<keyword evidence="1" id="KW-0472">Membrane</keyword>
<evidence type="ECO:0000313" key="2">
    <source>
        <dbReference type="EMBL" id="XAN08539.1"/>
    </source>
</evidence>
<dbReference type="Pfam" id="PF14030">
    <property type="entry name" value="DUF4245"/>
    <property type="match status" value="1"/>
</dbReference>
<dbReference type="InterPro" id="IPR025339">
    <property type="entry name" value="DUF4245"/>
</dbReference>
<evidence type="ECO:0000256" key="1">
    <source>
        <dbReference type="SAM" id="Phobius"/>
    </source>
</evidence>
<protein>
    <submittedName>
        <fullName evidence="2">DUF4245 domain-containing protein</fullName>
    </submittedName>
</protein>
<dbReference type="EMBL" id="CP154795">
    <property type="protein sequence ID" value="XAN08539.1"/>
    <property type="molecule type" value="Genomic_DNA"/>
</dbReference>
<proteinExistence type="predicted"/>
<reference evidence="2 3" key="1">
    <citation type="submission" date="2024-04" db="EMBL/GenBank/DDBJ databases">
        <title>Isolation of an actinomycete strain from pig manure.</title>
        <authorList>
            <person name="Gong T."/>
            <person name="Yu Z."/>
            <person name="An M."/>
            <person name="Wei C."/>
            <person name="Yang W."/>
            <person name="Liu L."/>
        </authorList>
    </citation>
    <scope>NUCLEOTIDE SEQUENCE [LARGE SCALE GENOMIC DNA]</scope>
    <source>
        <strain evidence="2 3">ZF39</strain>
    </source>
</reference>